<feature type="compositionally biased region" description="Low complexity" evidence="2">
    <location>
        <begin position="386"/>
        <end position="405"/>
    </location>
</feature>
<feature type="compositionally biased region" description="Acidic residues" evidence="2">
    <location>
        <begin position="154"/>
        <end position="163"/>
    </location>
</feature>
<evidence type="ECO:0000313" key="3">
    <source>
        <dbReference type="EMBL" id="GAT58984.1"/>
    </source>
</evidence>
<name>A0ABQ0M6Q5_MYCCL</name>
<sequence length="939" mass="98623">MSPLPSRKALQEMPRHELQKLCKDHDIKANLKTESLIELLLDKKSGKQKAPSPPPPPTRRSVSTRTRNSSMIVHDEPEEEEEQETENQPESEPVEPQPMPTRARKKAKETQTRLGVGRPVAVGGSGPRTVTKSVSVAKSKRGKNSKAVKPVEETIPEEVEEEQPERSSTQDTPAPAAGPSKQAYDATELNALINSAVEQAVRPLTQQLKTLESEMTQLRKQVVDAAASNLAQAATIAALEGDLKKIKEDNSLVALNSRLVGPPTTPRLYSPVARSNSVAKLRAPPSVQNSELPNPGIAPTLLGKRSRESTSSNITGIIEEGEQDGLTEEELANAVLRPTKKRARLDADDGPADEESGPAFAVYSGEEEPYVDPPPPTQRLPEFYGPASPAASTSSRQATSSQNAAENQPPFTFAFLPISSTPADAAFNMPNFPYPQAPTSPSPAGASSGIRNQNERTDMFQSFGLPNPAPTRARITSTSLTRATSRPEDAPSFGTMYGTELDGDARFGDFGVEGVAGASSVAKELTAPAKHRSPTVPVAPANLLVVMFASISLSLTLLPLLALGAVHDVQVSNTNGTVLEYSPDALSAEVGDQVVFHFNPKNHTVSQSSFASPCGLKDGGFHSGFMPVAANSSVSSRPTFTVNVTDTDPIWVYCGQAAGTPESHCGLGMVFAINCPTSGTNSFANFKAAALAVGASLSAAAAASATAAPGGASNTLTAAYGDVTLPPVVSETLVTIPITLDSSSTWTTTYTSYLDSPAPTPVSPEGAVHTVVVGGPNKLFFDPDVVIANPRDTIVFQFHQNNHSVTQSSFSDPCRPLNEGNPSAVQALSSGFHPVSANATEFPTWNITVNDTMPQWYFCQQTSPKSHCGAGMVFAVNAINGTSRSFSAFQSVAEQLNGTVVGAISSPSATSTTGGALSLRATGGAGIVVALIAVVASFL</sequence>
<evidence type="ECO:0000256" key="1">
    <source>
        <dbReference type="SAM" id="Coils"/>
    </source>
</evidence>
<accession>A0ABQ0M6Q5</accession>
<organism evidence="3 4">
    <name type="scientific">Mycena chlorophos</name>
    <name type="common">Agaric fungus</name>
    <name type="synonym">Agaricus chlorophos</name>
    <dbReference type="NCBI Taxonomy" id="658473"/>
    <lineage>
        <taxon>Eukaryota</taxon>
        <taxon>Fungi</taxon>
        <taxon>Dikarya</taxon>
        <taxon>Basidiomycota</taxon>
        <taxon>Agaricomycotina</taxon>
        <taxon>Agaricomycetes</taxon>
        <taxon>Agaricomycetidae</taxon>
        <taxon>Agaricales</taxon>
        <taxon>Marasmiineae</taxon>
        <taxon>Mycenaceae</taxon>
        <taxon>Mycena</taxon>
    </lineage>
</organism>
<dbReference type="CDD" id="cd00920">
    <property type="entry name" value="Cupredoxin"/>
    <property type="match status" value="2"/>
</dbReference>
<feature type="coiled-coil region" evidence="1">
    <location>
        <begin position="201"/>
        <end position="228"/>
    </location>
</feature>
<keyword evidence="4" id="KW-1185">Reference proteome</keyword>
<feature type="region of interest" description="Disordered" evidence="2">
    <location>
        <begin position="282"/>
        <end position="311"/>
    </location>
</feature>
<dbReference type="Gene3D" id="2.60.40.420">
    <property type="entry name" value="Cupredoxins - blue copper proteins"/>
    <property type="match status" value="2"/>
</dbReference>
<feature type="compositionally biased region" description="Acidic residues" evidence="2">
    <location>
        <begin position="76"/>
        <end position="93"/>
    </location>
</feature>
<keyword evidence="1" id="KW-0175">Coiled coil</keyword>
<dbReference type="InterPro" id="IPR052953">
    <property type="entry name" value="Ser-rich/MCO-related"/>
</dbReference>
<evidence type="ECO:0000256" key="2">
    <source>
        <dbReference type="SAM" id="MobiDB-lite"/>
    </source>
</evidence>
<dbReference type="EMBL" id="DF849799">
    <property type="protein sequence ID" value="GAT58984.1"/>
    <property type="molecule type" value="Genomic_DNA"/>
</dbReference>
<dbReference type="Proteomes" id="UP000815677">
    <property type="component" value="Unassembled WGS sequence"/>
</dbReference>
<feature type="region of interest" description="Disordered" evidence="2">
    <location>
        <begin position="364"/>
        <end position="405"/>
    </location>
</feature>
<gene>
    <name evidence="3" type="ORF">MCHLO_15351</name>
</gene>
<dbReference type="PANTHER" id="PTHR34883">
    <property type="entry name" value="SERINE-RICH PROTEIN, PUTATIVE-RELATED-RELATED"/>
    <property type="match status" value="1"/>
</dbReference>
<evidence type="ECO:0008006" key="5">
    <source>
        <dbReference type="Google" id="ProtNLM"/>
    </source>
</evidence>
<protein>
    <recommendedName>
        <fullName evidence="5">Phytocyanin domain-containing protein</fullName>
    </recommendedName>
</protein>
<feature type="region of interest" description="Disordered" evidence="2">
    <location>
        <begin position="40"/>
        <end position="186"/>
    </location>
</feature>
<dbReference type="InterPro" id="IPR008972">
    <property type="entry name" value="Cupredoxin"/>
</dbReference>
<evidence type="ECO:0000313" key="4">
    <source>
        <dbReference type="Proteomes" id="UP000815677"/>
    </source>
</evidence>
<reference evidence="3" key="1">
    <citation type="submission" date="2014-09" db="EMBL/GenBank/DDBJ databases">
        <title>Genome sequence of the luminous mushroom Mycena chlorophos for searching fungal bioluminescence genes.</title>
        <authorList>
            <person name="Tanaka Y."/>
            <person name="Kasuga D."/>
            <person name="Oba Y."/>
            <person name="Hase S."/>
            <person name="Sato K."/>
            <person name="Oba Y."/>
            <person name="Sakakibara Y."/>
        </authorList>
    </citation>
    <scope>NUCLEOTIDE SEQUENCE</scope>
</reference>
<dbReference type="PANTHER" id="PTHR34883:SF15">
    <property type="entry name" value="EXTRACELLULAR SERINE-RICH PROTEIN"/>
    <property type="match status" value="1"/>
</dbReference>
<feature type="compositionally biased region" description="Low complexity" evidence="2">
    <location>
        <begin position="59"/>
        <end position="70"/>
    </location>
</feature>
<proteinExistence type="predicted"/>
<dbReference type="SUPFAM" id="SSF49503">
    <property type="entry name" value="Cupredoxins"/>
    <property type="match status" value="2"/>
</dbReference>